<dbReference type="InterPro" id="IPR032942">
    <property type="entry name" value="BPI/LBP/Plunc"/>
</dbReference>
<dbReference type="PANTHER" id="PTHR10504:SF134">
    <property type="entry name" value="BPI2 DOMAIN-CONTAINING PROTEIN"/>
    <property type="match status" value="1"/>
</dbReference>
<dbReference type="PANTHER" id="PTHR10504">
    <property type="entry name" value="BACTERICIDAL PERMEABILITY-INCREASING BPI PROTEIN-RELATED"/>
    <property type="match status" value="1"/>
</dbReference>
<dbReference type="Gene3D" id="3.15.10.10">
    <property type="entry name" value="Bactericidal permeability-increasing protein, domain 1"/>
    <property type="match status" value="1"/>
</dbReference>
<name>A0A3P6S737_ANISI</name>
<keyword evidence="2" id="KW-1185">Reference proteome</keyword>
<accession>A0A3P6S737</accession>
<dbReference type="GO" id="GO:0005615">
    <property type="term" value="C:extracellular space"/>
    <property type="evidence" value="ECO:0007669"/>
    <property type="project" value="TreeGrafter"/>
</dbReference>
<protein>
    <recommendedName>
        <fullName evidence="3">Lipid-binding serum glycoprotein C-terminal domain-containing protein</fullName>
    </recommendedName>
</protein>
<dbReference type="Proteomes" id="UP000267096">
    <property type="component" value="Unassembled WGS sequence"/>
</dbReference>
<evidence type="ECO:0000313" key="1">
    <source>
        <dbReference type="EMBL" id="VDK67939.1"/>
    </source>
</evidence>
<gene>
    <name evidence="1" type="ORF">ASIM_LOCUS19174</name>
</gene>
<evidence type="ECO:0008006" key="3">
    <source>
        <dbReference type="Google" id="ProtNLM"/>
    </source>
</evidence>
<dbReference type="GO" id="GO:0008289">
    <property type="term" value="F:lipid binding"/>
    <property type="evidence" value="ECO:0007669"/>
    <property type="project" value="InterPro"/>
</dbReference>
<dbReference type="SUPFAM" id="SSF55394">
    <property type="entry name" value="Bactericidal permeability-increasing protein, BPI"/>
    <property type="match status" value="1"/>
</dbReference>
<sequence>MYENRVMHLTLANEQQCFVEGCVQIFALHITAHRPPTFVVLSPNPPNLMTLALTDLDLYITGSISGQLQLLPPIPISFPVAGTLSVKAVRVEVNVVLDLQKNNDDKPYIRTVSCYIRKGDISAKVENMGLITDIVNFKYKDEMGEKAHEVLQRTVCGNVEQIVEEEFNNRIAKLPNVLSVKEMVQTFVVSDLW</sequence>
<organism evidence="1 2">
    <name type="scientific">Anisakis simplex</name>
    <name type="common">Herring worm</name>
    <dbReference type="NCBI Taxonomy" id="6269"/>
    <lineage>
        <taxon>Eukaryota</taxon>
        <taxon>Metazoa</taxon>
        <taxon>Ecdysozoa</taxon>
        <taxon>Nematoda</taxon>
        <taxon>Chromadorea</taxon>
        <taxon>Rhabditida</taxon>
        <taxon>Spirurina</taxon>
        <taxon>Ascaridomorpha</taxon>
        <taxon>Ascaridoidea</taxon>
        <taxon>Anisakidae</taxon>
        <taxon>Anisakis</taxon>
        <taxon>Anisakis simplex complex</taxon>
    </lineage>
</organism>
<reference evidence="1 2" key="1">
    <citation type="submission" date="2018-11" db="EMBL/GenBank/DDBJ databases">
        <authorList>
            <consortium name="Pathogen Informatics"/>
        </authorList>
    </citation>
    <scope>NUCLEOTIDE SEQUENCE [LARGE SCALE GENOMIC DNA]</scope>
</reference>
<dbReference type="OrthoDB" id="5869248at2759"/>
<dbReference type="AlphaFoldDB" id="A0A3P6S737"/>
<evidence type="ECO:0000313" key="2">
    <source>
        <dbReference type="Proteomes" id="UP000267096"/>
    </source>
</evidence>
<proteinExistence type="predicted"/>
<dbReference type="EMBL" id="UYRR01036765">
    <property type="protein sequence ID" value="VDK67939.1"/>
    <property type="molecule type" value="Genomic_DNA"/>
</dbReference>
<dbReference type="InterPro" id="IPR017943">
    <property type="entry name" value="Bactericidal_perm-incr_a/b_dom"/>
</dbReference>